<name>A0ACA9NMY4_9GLOM</name>
<accession>A0ACA9NMY4</accession>
<proteinExistence type="predicted"/>
<keyword evidence="2" id="KW-1185">Reference proteome</keyword>
<dbReference type="EMBL" id="CAJVPW010016069">
    <property type="protein sequence ID" value="CAG8666996.1"/>
    <property type="molecule type" value="Genomic_DNA"/>
</dbReference>
<evidence type="ECO:0000313" key="2">
    <source>
        <dbReference type="Proteomes" id="UP000789366"/>
    </source>
</evidence>
<dbReference type="Proteomes" id="UP000789366">
    <property type="component" value="Unassembled WGS sequence"/>
</dbReference>
<gene>
    <name evidence="1" type="ORF">SPELUC_LOCUS9493</name>
</gene>
<comment type="caution">
    <text evidence="1">The sequence shown here is derived from an EMBL/GenBank/DDBJ whole genome shotgun (WGS) entry which is preliminary data.</text>
</comment>
<sequence>MLSTECMKEIFQYVKKNNESLYPSLLVNHHWCNNAVPLLWACLFENLNFDNIYKITSVYMLLLEEHEKSHLKKLIITNSYSQKSILKLISNRPLFNYSMMLEEFSLKNLDIIVYSWIAVIWPDENFEESRKQIMQIKEQMILFLFKLFIKSTNLKFLRIDSDKILNHVPNLQQTIGQFLNISKLEIGYAAQQMSINSINFLEKISTTCNKIDNLIIKVPAFENNPEIKNSIISIINAQKQLREFSFRGVDSWIEEIIKAALLSQANSLISIKLECVNISESSLNSLAKCTNLENFVILNYSGLVKLRNNFEFKNLKKLYIRRPLMNIKIPNLIELTLDVLTQEVMLYIIENCSNITHLTLNNYRPVPHDQIFKMSIQKLHITHLTIKFLYSKSIISESSILSKEFLPPSLRYLVIHCELITIFLDSLLDECCYTKLKKLIINLMKDYNSIINSQFDNIAVKYLCHFKYLLNLTRFQIFISVD</sequence>
<evidence type="ECO:0000313" key="1">
    <source>
        <dbReference type="EMBL" id="CAG8666996.1"/>
    </source>
</evidence>
<organism evidence="1 2">
    <name type="scientific">Cetraspora pellucida</name>
    <dbReference type="NCBI Taxonomy" id="1433469"/>
    <lineage>
        <taxon>Eukaryota</taxon>
        <taxon>Fungi</taxon>
        <taxon>Fungi incertae sedis</taxon>
        <taxon>Mucoromycota</taxon>
        <taxon>Glomeromycotina</taxon>
        <taxon>Glomeromycetes</taxon>
        <taxon>Diversisporales</taxon>
        <taxon>Gigasporaceae</taxon>
        <taxon>Cetraspora</taxon>
    </lineage>
</organism>
<reference evidence="1" key="1">
    <citation type="submission" date="2021-06" db="EMBL/GenBank/DDBJ databases">
        <authorList>
            <person name="Kallberg Y."/>
            <person name="Tangrot J."/>
            <person name="Rosling A."/>
        </authorList>
    </citation>
    <scope>NUCLEOTIDE SEQUENCE</scope>
    <source>
        <strain evidence="1">28 12/20/2015</strain>
    </source>
</reference>
<protein>
    <submittedName>
        <fullName evidence="1">14946_t:CDS:1</fullName>
    </submittedName>
</protein>